<accession>A0A834HSX4</accession>
<dbReference type="GO" id="GO:0051059">
    <property type="term" value="F:NF-kappaB binding"/>
    <property type="evidence" value="ECO:0007669"/>
    <property type="project" value="TreeGrafter"/>
</dbReference>
<dbReference type="Proteomes" id="UP000625711">
    <property type="component" value="Unassembled WGS sequence"/>
</dbReference>
<comment type="caution">
    <text evidence="4">The sequence shown here is derived from an EMBL/GenBank/DDBJ whole genome shotgun (WGS) entry which is preliminary data.</text>
</comment>
<reference evidence="4" key="1">
    <citation type="submission" date="2020-08" db="EMBL/GenBank/DDBJ databases">
        <title>Genome sequencing and assembly of the red palm weevil Rhynchophorus ferrugineus.</title>
        <authorList>
            <person name="Dias G.B."/>
            <person name="Bergman C.M."/>
            <person name="Manee M."/>
        </authorList>
    </citation>
    <scope>NUCLEOTIDE SEQUENCE</scope>
    <source>
        <strain evidence="4">AA-2017</strain>
        <tissue evidence="4">Whole larva</tissue>
    </source>
</reference>
<organism evidence="4 5">
    <name type="scientific">Rhynchophorus ferrugineus</name>
    <name type="common">Red palm weevil</name>
    <name type="synonym">Curculio ferrugineus</name>
    <dbReference type="NCBI Taxonomy" id="354439"/>
    <lineage>
        <taxon>Eukaryota</taxon>
        <taxon>Metazoa</taxon>
        <taxon>Ecdysozoa</taxon>
        <taxon>Arthropoda</taxon>
        <taxon>Hexapoda</taxon>
        <taxon>Insecta</taxon>
        <taxon>Pterygota</taxon>
        <taxon>Neoptera</taxon>
        <taxon>Endopterygota</taxon>
        <taxon>Coleoptera</taxon>
        <taxon>Polyphaga</taxon>
        <taxon>Cucujiformia</taxon>
        <taxon>Curculionidae</taxon>
        <taxon>Dryophthorinae</taxon>
        <taxon>Rhynchophorus</taxon>
    </lineage>
</organism>
<name>A0A834HSX4_RHYFE</name>
<gene>
    <name evidence="4" type="ORF">GWI33_019378</name>
</gene>
<dbReference type="PROSITE" id="PS50088">
    <property type="entry name" value="ANK_REPEAT"/>
    <property type="match status" value="2"/>
</dbReference>
<protein>
    <submittedName>
        <fullName evidence="4">Uncharacterized protein</fullName>
    </submittedName>
</protein>
<dbReference type="InterPro" id="IPR036770">
    <property type="entry name" value="Ankyrin_rpt-contain_sf"/>
</dbReference>
<evidence type="ECO:0000313" key="5">
    <source>
        <dbReference type="Proteomes" id="UP000625711"/>
    </source>
</evidence>
<evidence type="ECO:0000256" key="2">
    <source>
        <dbReference type="ARBA" id="ARBA00023043"/>
    </source>
</evidence>
<evidence type="ECO:0000256" key="3">
    <source>
        <dbReference type="PROSITE-ProRule" id="PRU00023"/>
    </source>
</evidence>
<dbReference type="GO" id="GO:0071356">
    <property type="term" value="P:cellular response to tumor necrosis factor"/>
    <property type="evidence" value="ECO:0007669"/>
    <property type="project" value="TreeGrafter"/>
</dbReference>
<dbReference type="PANTHER" id="PTHR46680:SF3">
    <property type="entry name" value="NF-KAPPA-B INHIBITOR CACTUS"/>
    <property type="match status" value="1"/>
</dbReference>
<evidence type="ECO:0000256" key="1">
    <source>
        <dbReference type="ARBA" id="ARBA00022737"/>
    </source>
</evidence>
<dbReference type="SMART" id="SM00248">
    <property type="entry name" value="ANK"/>
    <property type="match status" value="4"/>
</dbReference>
<keyword evidence="2 3" id="KW-0040">ANK repeat</keyword>
<keyword evidence="5" id="KW-1185">Reference proteome</keyword>
<dbReference type="Pfam" id="PF13637">
    <property type="entry name" value="Ank_4"/>
    <property type="match status" value="1"/>
</dbReference>
<sequence length="222" mass="25254">MGNFILQTPLQLGIINNCQPEIVKVLLDNNADILEVDGEGNNVLHLAAKFERIEILKIIINHQVFRQNFQIINSFNFDGLTPLMLCCMSKWYEGASLFINEGADVNLKDQTSGRTSLFHAAEAHCDEIVKILLDNRADPKIKNFFGTSPHDAMYELDEMPDIIKNLIFGKTKKRTFEAEMNPVRTAKAARNLKTYSKLQRIELKNNVHPVSVPLRYPISEVK</sequence>
<dbReference type="OrthoDB" id="10254947at2759"/>
<dbReference type="InterPro" id="IPR002110">
    <property type="entry name" value="Ankyrin_rpt"/>
</dbReference>
<dbReference type="InterPro" id="IPR051070">
    <property type="entry name" value="NF-kappa-B_inhibitor"/>
</dbReference>
<proteinExistence type="predicted"/>
<dbReference type="Pfam" id="PF12796">
    <property type="entry name" value="Ank_2"/>
    <property type="match status" value="1"/>
</dbReference>
<dbReference type="EMBL" id="JAACXV010014432">
    <property type="protein sequence ID" value="KAF7267369.1"/>
    <property type="molecule type" value="Genomic_DNA"/>
</dbReference>
<dbReference type="PANTHER" id="PTHR46680">
    <property type="entry name" value="NF-KAPPA-B INHIBITOR ALPHA"/>
    <property type="match status" value="1"/>
</dbReference>
<feature type="repeat" description="ANK" evidence="3">
    <location>
        <begin position="78"/>
        <end position="110"/>
    </location>
</feature>
<dbReference type="GO" id="GO:0005829">
    <property type="term" value="C:cytosol"/>
    <property type="evidence" value="ECO:0007669"/>
    <property type="project" value="TreeGrafter"/>
</dbReference>
<dbReference type="AlphaFoldDB" id="A0A834HSX4"/>
<evidence type="ECO:0000313" key="4">
    <source>
        <dbReference type="EMBL" id="KAF7267369.1"/>
    </source>
</evidence>
<feature type="repeat" description="ANK" evidence="3">
    <location>
        <begin position="112"/>
        <end position="144"/>
    </location>
</feature>
<dbReference type="SUPFAM" id="SSF48403">
    <property type="entry name" value="Ankyrin repeat"/>
    <property type="match status" value="1"/>
</dbReference>
<dbReference type="Gene3D" id="1.25.40.20">
    <property type="entry name" value="Ankyrin repeat-containing domain"/>
    <property type="match status" value="1"/>
</dbReference>
<keyword evidence="1" id="KW-0677">Repeat</keyword>